<dbReference type="EMBL" id="BK015301">
    <property type="protein sequence ID" value="DAE00261.1"/>
    <property type="molecule type" value="Genomic_DNA"/>
</dbReference>
<evidence type="ECO:0000313" key="1">
    <source>
        <dbReference type="EMBL" id="DAE00261.1"/>
    </source>
</evidence>
<organism evidence="1">
    <name type="scientific">Myoviridae sp. ctLnO19</name>
    <dbReference type="NCBI Taxonomy" id="2825085"/>
    <lineage>
        <taxon>Viruses</taxon>
        <taxon>Duplodnaviria</taxon>
        <taxon>Heunggongvirae</taxon>
        <taxon>Uroviricota</taxon>
        <taxon>Caudoviricetes</taxon>
    </lineage>
</organism>
<protein>
    <submittedName>
        <fullName evidence="1">Uncharacterized protein</fullName>
    </submittedName>
</protein>
<sequence length="291" mass="34311">MTVNRLVNERERGQIPLSIATSLAFESLLNIHEEIKHEKPIYLENKCIYINVKTLYRNLYYSMKREDVDRTSDKDLYLALVSEIELIKDICRNECQGLDYLFYLPNYQGLESINNEVLLRLDNTSLQKTFTNRMTNSLSLLLKQYNEGITDSKQLSNENIHIFKNKITKMDNRKVLMLSHYTYDLVAFRNFNRLLLLESHTGHVKGRDMWYTKYYNGNKLPEMPFRLDLLTILGDSTLFRCKVPAFRRTLVDLATEYNWSSITTATKIRENLKTIKNHEIRERLLTCISGI</sequence>
<name>A0A8S5P0R3_9CAUD</name>
<accession>A0A8S5P0R3</accession>
<reference evidence="1" key="1">
    <citation type="journal article" date="2021" name="Proc. Natl. Acad. Sci. U.S.A.">
        <title>A Catalog of Tens of Thousands of Viruses from Human Metagenomes Reveals Hidden Associations with Chronic Diseases.</title>
        <authorList>
            <person name="Tisza M.J."/>
            <person name="Buck C.B."/>
        </authorList>
    </citation>
    <scope>NUCLEOTIDE SEQUENCE</scope>
    <source>
        <strain evidence="1">CtLnO19</strain>
    </source>
</reference>
<proteinExistence type="predicted"/>